<accession>A0ACC2TV05</accession>
<protein>
    <submittedName>
        <fullName evidence="1">Uncharacterized protein</fullName>
    </submittedName>
</protein>
<sequence>MNPTIRKAGAVLTSFLAGPYAGQAIAEIIFGITNPSAKLPITYTNHPSTNNLNYYRLAGEIYSDIYWEFGHGLSYTTFQYSDLTLSSPTISFNTTITATVTLTNTGNIPGAEVVLFFLTDVYRSVAPEVKKLRQFHKVHLPPAKSTKVSFIITREDLAFYNASNVRVIETGTFILSLGNSNLSANFTLESSAQASSPYQPLQLVSNSQRQ</sequence>
<keyword evidence="2" id="KW-1185">Reference proteome</keyword>
<evidence type="ECO:0000313" key="2">
    <source>
        <dbReference type="Proteomes" id="UP001165960"/>
    </source>
</evidence>
<evidence type="ECO:0000313" key="1">
    <source>
        <dbReference type="EMBL" id="KAJ9078330.1"/>
    </source>
</evidence>
<name>A0ACC2TV05_9FUNG</name>
<gene>
    <name evidence="1" type="ORF">DSO57_1007626</name>
</gene>
<reference evidence="1" key="1">
    <citation type="submission" date="2022-04" db="EMBL/GenBank/DDBJ databases">
        <title>Genome of the entomopathogenic fungus Entomophthora muscae.</title>
        <authorList>
            <person name="Elya C."/>
            <person name="Lovett B.R."/>
            <person name="Lee E."/>
            <person name="Macias A.M."/>
            <person name="Hajek A.E."/>
            <person name="De Bivort B.L."/>
            <person name="Kasson M.T."/>
            <person name="De Fine Licht H.H."/>
            <person name="Stajich J.E."/>
        </authorList>
    </citation>
    <scope>NUCLEOTIDE SEQUENCE</scope>
    <source>
        <strain evidence="1">Berkeley</strain>
    </source>
</reference>
<dbReference type="Proteomes" id="UP001165960">
    <property type="component" value="Unassembled WGS sequence"/>
</dbReference>
<organism evidence="1 2">
    <name type="scientific">Entomophthora muscae</name>
    <dbReference type="NCBI Taxonomy" id="34485"/>
    <lineage>
        <taxon>Eukaryota</taxon>
        <taxon>Fungi</taxon>
        <taxon>Fungi incertae sedis</taxon>
        <taxon>Zoopagomycota</taxon>
        <taxon>Entomophthoromycotina</taxon>
        <taxon>Entomophthoromycetes</taxon>
        <taxon>Entomophthorales</taxon>
        <taxon>Entomophthoraceae</taxon>
        <taxon>Entomophthora</taxon>
    </lineage>
</organism>
<comment type="caution">
    <text evidence="1">The sequence shown here is derived from an EMBL/GenBank/DDBJ whole genome shotgun (WGS) entry which is preliminary data.</text>
</comment>
<dbReference type="EMBL" id="QTSX02002152">
    <property type="protein sequence ID" value="KAJ9078330.1"/>
    <property type="molecule type" value="Genomic_DNA"/>
</dbReference>
<proteinExistence type="predicted"/>